<dbReference type="Proteomes" id="UP001064048">
    <property type="component" value="Chromosome 20"/>
</dbReference>
<protein>
    <submittedName>
        <fullName evidence="1">Uncharacterized protein</fullName>
    </submittedName>
</protein>
<gene>
    <name evidence="1" type="ORF">MSG28_011827</name>
</gene>
<organism evidence="1 2">
    <name type="scientific">Choristoneura fumiferana</name>
    <name type="common">Spruce budworm moth</name>
    <name type="synonym">Archips fumiferana</name>
    <dbReference type="NCBI Taxonomy" id="7141"/>
    <lineage>
        <taxon>Eukaryota</taxon>
        <taxon>Metazoa</taxon>
        <taxon>Ecdysozoa</taxon>
        <taxon>Arthropoda</taxon>
        <taxon>Hexapoda</taxon>
        <taxon>Insecta</taxon>
        <taxon>Pterygota</taxon>
        <taxon>Neoptera</taxon>
        <taxon>Endopterygota</taxon>
        <taxon>Lepidoptera</taxon>
        <taxon>Glossata</taxon>
        <taxon>Ditrysia</taxon>
        <taxon>Tortricoidea</taxon>
        <taxon>Tortricidae</taxon>
        <taxon>Tortricinae</taxon>
        <taxon>Choristoneura</taxon>
    </lineage>
</organism>
<dbReference type="EMBL" id="CM046120">
    <property type="protein sequence ID" value="KAI8437521.1"/>
    <property type="molecule type" value="Genomic_DNA"/>
</dbReference>
<name>A0ACC0KNA1_CHOFU</name>
<comment type="caution">
    <text evidence="1">The sequence shown here is derived from an EMBL/GenBank/DDBJ whole genome shotgun (WGS) entry which is preliminary data.</text>
</comment>
<evidence type="ECO:0000313" key="2">
    <source>
        <dbReference type="Proteomes" id="UP001064048"/>
    </source>
</evidence>
<accession>A0ACC0KNA1</accession>
<reference evidence="1 2" key="1">
    <citation type="journal article" date="2022" name="Genome Biol. Evol.">
        <title>The Spruce Budworm Genome: Reconstructing the Evolutionary History of Antifreeze Proteins.</title>
        <authorList>
            <person name="Beliveau C."/>
            <person name="Gagne P."/>
            <person name="Picq S."/>
            <person name="Vernygora O."/>
            <person name="Keeling C.I."/>
            <person name="Pinkney K."/>
            <person name="Doucet D."/>
            <person name="Wen F."/>
            <person name="Johnston J.S."/>
            <person name="Maaroufi H."/>
            <person name="Boyle B."/>
            <person name="Laroche J."/>
            <person name="Dewar K."/>
            <person name="Juretic N."/>
            <person name="Blackburn G."/>
            <person name="Nisole A."/>
            <person name="Brunet B."/>
            <person name="Brandao M."/>
            <person name="Lumley L."/>
            <person name="Duan J."/>
            <person name="Quan G."/>
            <person name="Lucarotti C.J."/>
            <person name="Roe A.D."/>
            <person name="Sperling F.A.H."/>
            <person name="Levesque R.C."/>
            <person name="Cusson M."/>
        </authorList>
    </citation>
    <scope>NUCLEOTIDE SEQUENCE [LARGE SCALE GENOMIC DNA]</scope>
    <source>
        <strain evidence="1">Glfc:IPQL:Cfum</strain>
    </source>
</reference>
<sequence>MNPPSALAGAMGRERKPFSYLPGGLDLSQIKSERMAQRLKRNAMNQGVPEVPVQQIQSPTTPTTPVAVPNFSCLPVQVLPPGFSLPANPKSLLRSRSNPDRNRAPPQRVSQAPQFENPQAISQARIEQLQNNINKYTPQLPQPNSSSYNNRPTSTFEYGYSPSNNKLPQTSYGSNGHTAPLPEISYDAEYLRAEPKSYENREDMRLITPAFAQNTVQPKEQQSNRNTDFSAALFVENYNETPCKLAETRPAYDSNLQTTNLNSKASCTEYDIDPVIFHQKEIHRPVNTEDDSRDLETKKVENSNFDVIETSSTDYLVNLSVDDNIITHEPIESKPAEDLVESSDEQKQVKVVKKQVKKERKVEESENNAEQQNGDQNGNTDAELVVKLPTKKSGTKTETKVEVLKKSLPDGSVEEITKTTTKTITDGKTSIKTKTETRIIPKEEFSEEEVEEENEDVEEEVEEEPTTVVVKQCAQKEVVLKKAETTATTTSKNVVIEESNNQESEEEMDEEDIEPVKESKTVEKPSAKQEAKKIEVEEAEEEEEEEVVIVKKAVAVPEEKATPAKNEPEEVEEEEEEEEEEVVVVKKATPVEKKPEEVSKKEEEEDVEDEEEYEEAEEEVKVEVKKPEPKPEPIQETKPKEEEEESEYTEEEVESEHEEAPKPVTVEKQQEKQEEPKEEKPEPKEEKPEPKEEKPEPKEEKPEPKEEKPEEPQSKPEQKVPLREPSIPLEKVEDIEIKPIGAAETVTKSRTENTEITTSTLPTGTALSTQTEYNRVENIVTVNRTTKTLDNSYEQITQSGIPTMKTYFAPNRERVSTSPQPSKPYQPAYTPEPPKTERRHSLLLDRLSTERQMPGSEVYQNNYSNQYSNQTFEQQKQWSQEPQSEIVNVSNVKPSTITNSQWYQQSRSENVLYNNLTPSTAPPSSQLWSQPQQPQAQQQYQPSYTQSTQDYSKVSPNTFQQNSYPSYTPQPTTWGSNNLSTVDTIPSINIQSNQYSTLSNETKNYQKSSQQYSSSYVPPPWEQDASYVAPATSNFFQPRADVAQPPPATSTFSPDTHPGWKPTLPKTKFSKPPPKAYVPPAPNQSFVKNVNIAEPPPQPGRKTYYSEYERRYITVPESNYVPAESKFQAQPDPSPQYYYDNNEQPADEVEPQWRKELREFTEKTSQTQYQTQQTSVNPPWESQPNYEKTPTVKYTPTPSWSQTLRPQSWRERSFESELVSESQEWAKSNTLGRSRPVSSYVKSAEAPAPERTRGVSVDRYNPNKYYSPIPSEHPPPPVQTLTPATAPHQKGYHNPNVPAYHARASAEPREQPVYQQPRYTLDSRASPLQSRSFKYLQWITGTEE</sequence>
<proteinExistence type="predicted"/>
<keyword evidence="2" id="KW-1185">Reference proteome</keyword>
<evidence type="ECO:0000313" key="1">
    <source>
        <dbReference type="EMBL" id="KAI8437521.1"/>
    </source>
</evidence>